<evidence type="ECO:0000313" key="2">
    <source>
        <dbReference type="EMBL" id="MBC8317367.1"/>
    </source>
</evidence>
<gene>
    <name evidence="2" type="ORF">H8E41_05635</name>
</gene>
<name>A0A8J6ND40_9BACT</name>
<dbReference type="Pfam" id="PF04025">
    <property type="entry name" value="RemA-like"/>
    <property type="match status" value="1"/>
</dbReference>
<evidence type="ECO:0000256" key="1">
    <source>
        <dbReference type="HAMAP-Rule" id="MF_01503"/>
    </source>
</evidence>
<sequence>MDNRMINIGFGNAVVAGRVLAVVNPKSSPIKKLKDEAKAQKKLIDVTEGRKTRSIIILDSSHVVLSAVQPETVTQRFSPAASGGSLEDV</sequence>
<dbReference type="HAMAP" id="MF_01503">
    <property type="entry name" value="RemA"/>
    <property type="match status" value="1"/>
</dbReference>
<evidence type="ECO:0000313" key="3">
    <source>
        <dbReference type="Proteomes" id="UP000614424"/>
    </source>
</evidence>
<reference evidence="2 3" key="1">
    <citation type="submission" date="2020-08" db="EMBL/GenBank/DDBJ databases">
        <title>Bridging the membrane lipid divide: bacteria of the FCB group superphylum have the potential to synthesize archaeal ether lipids.</title>
        <authorList>
            <person name="Villanueva L."/>
            <person name="Von Meijenfeldt F.A.B."/>
            <person name="Westbye A.B."/>
            <person name="Yadav S."/>
            <person name="Hopmans E.C."/>
            <person name="Dutilh B.E."/>
            <person name="Sinninghe Damste J.S."/>
        </authorList>
    </citation>
    <scope>NUCLEOTIDE SEQUENCE [LARGE SCALE GENOMIC DNA]</scope>
    <source>
        <strain evidence="2">NIOZ-UU47</strain>
    </source>
</reference>
<organism evidence="2 3">
    <name type="scientific">Candidatus Desulfobia pelagia</name>
    <dbReference type="NCBI Taxonomy" id="2841692"/>
    <lineage>
        <taxon>Bacteria</taxon>
        <taxon>Pseudomonadati</taxon>
        <taxon>Thermodesulfobacteriota</taxon>
        <taxon>Desulfobulbia</taxon>
        <taxon>Desulfobulbales</taxon>
        <taxon>Desulfobulbaceae</taxon>
        <taxon>Candidatus Desulfobia</taxon>
    </lineage>
</organism>
<comment type="caution">
    <text evidence="2">The sequence shown here is derived from an EMBL/GenBank/DDBJ whole genome shotgun (WGS) entry which is preliminary data.</text>
</comment>
<dbReference type="PANTHER" id="PTHR38449:SF1">
    <property type="entry name" value="REGULATORY PROTEIN SSL2874-RELATED"/>
    <property type="match status" value="1"/>
</dbReference>
<dbReference type="PANTHER" id="PTHR38449">
    <property type="entry name" value="REGULATORY PROTEIN TM_1690-RELATED"/>
    <property type="match status" value="1"/>
</dbReference>
<dbReference type="InterPro" id="IPR007169">
    <property type="entry name" value="RemA-like"/>
</dbReference>
<dbReference type="Proteomes" id="UP000614424">
    <property type="component" value="Unassembled WGS sequence"/>
</dbReference>
<protein>
    <recommendedName>
        <fullName evidence="1">Putative regulatory protein H8E41_05635</fullName>
    </recommendedName>
</protein>
<dbReference type="AlphaFoldDB" id="A0A8J6ND40"/>
<dbReference type="NCBIfam" id="NF003315">
    <property type="entry name" value="PRK04323.1"/>
    <property type="match status" value="1"/>
</dbReference>
<proteinExistence type="inferred from homology"/>
<comment type="similarity">
    <text evidence="1">Belongs to the RemA family.</text>
</comment>
<dbReference type="EMBL" id="JACNJZ010000084">
    <property type="protein sequence ID" value="MBC8317367.1"/>
    <property type="molecule type" value="Genomic_DNA"/>
</dbReference>
<accession>A0A8J6ND40</accession>